<evidence type="ECO:0000313" key="2">
    <source>
        <dbReference type="Proteomes" id="UP000003221"/>
    </source>
</evidence>
<reference evidence="1 2" key="1">
    <citation type="journal article" date="2011" name="BMC Genomics">
        <title>Genome sequencing reveals diversification of virulence factor content and possible host adaptation in distinct subpopulations of Salmonella enterica.</title>
        <authorList>
            <person name="den Bakker H.C."/>
            <person name="Moreno Switt A.I."/>
            <person name="Govoni G."/>
            <person name="Cummings C.A."/>
            <person name="Ranieri M.L."/>
            <person name="Degoricija L."/>
            <person name="Hoelzer K."/>
            <person name="Rodriguez-Rivera L.D."/>
            <person name="Brown S."/>
            <person name="Bolchacova E."/>
            <person name="Furtado M.R."/>
            <person name="Wiedmann M."/>
        </authorList>
    </citation>
    <scope>NUCLEOTIDE SEQUENCE [LARGE SCALE GENOMIC DNA]</scope>
    <source>
        <strain evidence="1 2">S5-403</strain>
    </source>
</reference>
<feature type="non-terminal residue" evidence="1">
    <location>
        <position position="39"/>
    </location>
</feature>
<organism evidence="1 2">
    <name type="scientific">Salmonella enterica subsp. enterica serovar Montevideo str. S5-403</name>
    <dbReference type="NCBI Taxonomy" id="913242"/>
    <lineage>
        <taxon>Bacteria</taxon>
        <taxon>Pseudomonadati</taxon>
        <taxon>Pseudomonadota</taxon>
        <taxon>Gammaproteobacteria</taxon>
        <taxon>Enterobacterales</taxon>
        <taxon>Enterobacteriaceae</taxon>
        <taxon>Salmonella</taxon>
    </lineage>
</organism>
<name>G5Q5B0_SALMO</name>
<accession>G5Q5B0</accession>
<dbReference type="EMBL" id="AFCS01000783">
    <property type="protein sequence ID" value="EHC77141.1"/>
    <property type="molecule type" value="Genomic_DNA"/>
</dbReference>
<dbReference type="Proteomes" id="UP000003221">
    <property type="component" value="Unassembled WGS sequence"/>
</dbReference>
<protein>
    <submittedName>
        <fullName evidence="1">Uncharacterized protein</fullName>
    </submittedName>
</protein>
<comment type="caution">
    <text evidence="1">The sequence shown here is derived from an EMBL/GenBank/DDBJ whole genome shotgun (WGS) entry which is preliminary data.</text>
</comment>
<proteinExistence type="predicted"/>
<dbReference type="AlphaFoldDB" id="G5Q5B0"/>
<evidence type="ECO:0000313" key="1">
    <source>
        <dbReference type="EMBL" id="EHC77141.1"/>
    </source>
</evidence>
<gene>
    <name evidence="1" type="ORF">LTSEMON_3336</name>
</gene>
<sequence length="39" mass="4716">MAGEQFLSHELLKTLHLLTDRRLSTTYRRRRRAKVFRSA</sequence>